<accession>A0AAQ3M651</accession>
<evidence type="ECO:0000256" key="3">
    <source>
        <dbReference type="ARBA" id="ARBA00022692"/>
    </source>
</evidence>
<feature type="transmembrane region" description="Helical" evidence="7">
    <location>
        <begin position="62"/>
        <end position="83"/>
    </location>
</feature>
<dbReference type="EMBL" id="CP138582">
    <property type="protein sequence ID" value="WPG99191.1"/>
    <property type="molecule type" value="Genomic_DNA"/>
</dbReference>
<keyword evidence="5 7" id="KW-1133">Transmembrane helix</keyword>
<comment type="subcellular location">
    <subcellularLocation>
        <location evidence="1">Endoplasmic reticulum membrane</location>
        <topology evidence="1">Multi-pass membrane protein</topology>
    </subcellularLocation>
</comment>
<organism evidence="9 10">
    <name type="scientific">Acrodontium crateriforme</name>
    <dbReference type="NCBI Taxonomy" id="150365"/>
    <lineage>
        <taxon>Eukaryota</taxon>
        <taxon>Fungi</taxon>
        <taxon>Dikarya</taxon>
        <taxon>Ascomycota</taxon>
        <taxon>Pezizomycotina</taxon>
        <taxon>Dothideomycetes</taxon>
        <taxon>Dothideomycetidae</taxon>
        <taxon>Mycosphaerellales</taxon>
        <taxon>Teratosphaeriaceae</taxon>
        <taxon>Acrodontium</taxon>
    </lineage>
</organism>
<sequence length="169" mass="19581">MTIFSRKRDLLYLTFFIIHIPVMFCVDLAPIYPASIKPQFISDIRTFYIDTYHDRFFSNPPAWFNLYLGMELLYHTPLSVWAIGALLRDDPKIPIHLLMFAVQTALTTSTCIAEYLSWEDFSAAEKMELGKLYVPYLALSVFMGVDMYARLAGYVDRRQGVQLSQKKSL</sequence>
<dbReference type="InterPro" id="IPR051987">
    <property type="entry name" value="Sigma-2_receptor-like"/>
</dbReference>
<dbReference type="Proteomes" id="UP001303373">
    <property type="component" value="Chromosome 3"/>
</dbReference>
<evidence type="ECO:0000256" key="7">
    <source>
        <dbReference type="PIRNR" id="PIRNR031032"/>
    </source>
</evidence>
<feature type="transmembrane region" description="Helical" evidence="7">
    <location>
        <begin position="130"/>
        <end position="149"/>
    </location>
</feature>
<keyword evidence="6 7" id="KW-0472">Membrane</keyword>
<dbReference type="PROSITE" id="PS51751">
    <property type="entry name" value="EXPERA"/>
    <property type="match status" value="1"/>
</dbReference>
<evidence type="ECO:0000313" key="10">
    <source>
        <dbReference type="Proteomes" id="UP001303373"/>
    </source>
</evidence>
<feature type="domain" description="EXPERA" evidence="8">
    <location>
        <begin position="8"/>
        <end position="144"/>
    </location>
</feature>
<dbReference type="InterPro" id="IPR033118">
    <property type="entry name" value="EXPERA"/>
</dbReference>
<evidence type="ECO:0000256" key="5">
    <source>
        <dbReference type="ARBA" id="ARBA00022989"/>
    </source>
</evidence>
<feature type="transmembrane region" description="Helical" evidence="7">
    <location>
        <begin position="12"/>
        <end position="32"/>
    </location>
</feature>
<gene>
    <name evidence="9" type="ORF">R9X50_00200200</name>
</gene>
<reference evidence="9 10" key="1">
    <citation type="submission" date="2023-11" db="EMBL/GenBank/DDBJ databases">
        <title>An acidophilic fungus is an integral part of prey digestion in a carnivorous sundew plant.</title>
        <authorList>
            <person name="Tsai I.J."/>
        </authorList>
    </citation>
    <scope>NUCLEOTIDE SEQUENCE [LARGE SCALE GENOMIC DNA]</scope>
    <source>
        <strain evidence="9">169a</strain>
    </source>
</reference>
<evidence type="ECO:0000256" key="6">
    <source>
        <dbReference type="ARBA" id="ARBA00023136"/>
    </source>
</evidence>
<keyword evidence="4 7" id="KW-0256">Endoplasmic reticulum</keyword>
<protein>
    <recommendedName>
        <fullName evidence="7">Efficient mitochondria targeting-associated protein 19</fullName>
    </recommendedName>
</protein>
<proteinExistence type="inferred from homology"/>
<dbReference type="PIRSF" id="PIRSF031032">
    <property type="entry name" value="TMP_97_prd"/>
    <property type="match status" value="1"/>
</dbReference>
<dbReference type="Pfam" id="PF05241">
    <property type="entry name" value="EBP"/>
    <property type="match status" value="1"/>
</dbReference>
<dbReference type="PANTHER" id="PTHR31204">
    <property type="entry name" value="SIGMA INTRACELLULAR RECEPTOR 2"/>
    <property type="match status" value="1"/>
</dbReference>
<evidence type="ECO:0000256" key="1">
    <source>
        <dbReference type="ARBA" id="ARBA00004477"/>
    </source>
</evidence>
<dbReference type="AlphaFoldDB" id="A0AAQ3M651"/>
<dbReference type="InterPro" id="IPR016964">
    <property type="entry name" value="Sigma2_recept"/>
</dbReference>
<evidence type="ECO:0000256" key="2">
    <source>
        <dbReference type="ARBA" id="ARBA00009096"/>
    </source>
</evidence>
<comment type="similarity">
    <text evidence="2">Belongs to the TMEM97/sigma-2 receptor family.</text>
</comment>
<feature type="transmembrane region" description="Helical" evidence="7">
    <location>
        <begin position="95"/>
        <end position="118"/>
    </location>
</feature>
<dbReference type="PANTHER" id="PTHR31204:SF1">
    <property type="entry name" value="SIGMA INTRACELLULAR RECEPTOR 2"/>
    <property type="match status" value="1"/>
</dbReference>
<keyword evidence="10" id="KW-1185">Reference proteome</keyword>
<name>A0AAQ3M651_9PEZI</name>
<evidence type="ECO:0000259" key="8">
    <source>
        <dbReference type="PROSITE" id="PS51751"/>
    </source>
</evidence>
<dbReference type="GO" id="GO:0005789">
    <property type="term" value="C:endoplasmic reticulum membrane"/>
    <property type="evidence" value="ECO:0007669"/>
    <property type="project" value="UniProtKB-SubCell"/>
</dbReference>
<evidence type="ECO:0000313" key="9">
    <source>
        <dbReference type="EMBL" id="WPG99191.1"/>
    </source>
</evidence>
<keyword evidence="3 7" id="KW-0812">Transmembrane</keyword>
<evidence type="ECO:0000256" key="4">
    <source>
        <dbReference type="ARBA" id="ARBA00022824"/>
    </source>
</evidence>